<proteinExistence type="predicted"/>
<keyword evidence="2" id="KW-0227">DNA damage</keyword>
<sequence>MTKREEVNKHSSLSDGNASSGKQLKRKNYGKQKMVAEKRKKRKGKATFPESKAEFVPKGFKKPRQNKKYCEEIIDSRVLVWWPEDQQFYEGVVKTYDPIKKEHKVVYRDGDIEILKLETETWLLSESRPLTFKERSEKILC</sequence>
<dbReference type="CDD" id="cd20404">
    <property type="entry name" value="Tudor_Agenet_AtEML-like"/>
    <property type="match status" value="1"/>
</dbReference>
<protein>
    <submittedName>
        <fullName evidence="6">OLC1v1005614C1</fullName>
    </submittedName>
</protein>
<dbReference type="Gene3D" id="2.30.30.140">
    <property type="match status" value="1"/>
</dbReference>
<evidence type="ECO:0000256" key="3">
    <source>
        <dbReference type="ARBA" id="ARBA00023204"/>
    </source>
</evidence>
<feature type="region of interest" description="Disordered" evidence="5">
    <location>
        <begin position="1"/>
        <end position="49"/>
    </location>
</feature>
<evidence type="ECO:0000313" key="7">
    <source>
        <dbReference type="Proteomes" id="UP001161247"/>
    </source>
</evidence>
<name>A0AAV1DHD9_OLDCO</name>
<keyword evidence="4" id="KW-0539">Nucleus</keyword>
<evidence type="ECO:0000256" key="1">
    <source>
        <dbReference type="ARBA" id="ARBA00004123"/>
    </source>
</evidence>
<dbReference type="SUPFAM" id="SSF63748">
    <property type="entry name" value="Tudor/PWWP/MBT"/>
    <property type="match status" value="1"/>
</dbReference>
<dbReference type="EMBL" id="OX459122">
    <property type="protein sequence ID" value="CAI9106455.1"/>
    <property type="molecule type" value="Genomic_DNA"/>
</dbReference>
<organism evidence="6 7">
    <name type="scientific">Oldenlandia corymbosa var. corymbosa</name>
    <dbReference type="NCBI Taxonomy" id="529605"/>
    <lineage>
        <taxon>Eukaryota</taxon>
        <taxon>Viridiplantae</taxon>
        <taxon>Streptophyta</taxon>
        <taxon>Embryophyta</taxon>
        <taxon>Tracheophyta</taxon>
        <taxon>Spermatophyta</taxon>
        <taxon>Magnoliopsida</taxon>
        <taxon>eudicotyledons</taxon>
        <taxon>Gunneridae</taxon>
        <taxon>Pentapetalae</taxon>
        <taxon>asterids</taxon>
        <taxon>lamiids</taxon>
        <taxon>Gentianales</taxon>
        <taxon>Rubiaceae</taxon>
        <taxon>Rubioideae</taxon>
        <taxon>Spermacoceae</taxon>
        <taxon>Hedyotis-Oldenlandia complex</taxon>
        <taxon>Oldenlandia</taxon>
    </lineage>
</organism>
<keyword evidence="3" id="KW-0234">DNA repair</keyword>
<evidence type="ECO:0000256" key="4">
    <source>
        <dbReference type="ARBA" id="ARBA00023242"/>
    </source>
</evidence>
<reference evidence="6" key="1">
    <citation type="submission" date="2023-03" db="EMBL/GenBank/DDBJ databases">
        <authorList>
            <person name="Julca I."/>
        </authorList>
    </citation>
    <scope>NUCLEOTIDE SEQUENCE</scope>
</reference>
<dbReference type="GO" id="GO:0000785">
    <property type="term" value="C:chromatin"/>
    <property type="evidence" value="ECO:0007669"/>
    <property type="project" value="TreeGrafter"/>
</dbReference>
<gene>
    <name evidence="6" type="ORF">OLC1_LOCUS14949</name>
</gene>
<dbReference type="Proteomes" id="UP001161247">
    <property type="component" value="Chromosome 5"/>
</dbReference>
<keyword evidence="7" id="KW-1185">Reference proteome</keyword>
<dbReference type="PANTHER" id="PTHR12663:SF3">
    <property type="entry name" value="SISTER CHROMATID COHESION PROTEIN PDS5 HOMOLOG C"/>
    <property type="match status" value="1"/>
</dbReference>
<dbReference type="GO" id="GO:0007064">
    <property type="term" value="P:mitotic sister chromatid cohesion"/>
    <property type="evidence" value="ECO:0007669"/>
    <property type="project" value="InterPro"/>
</dbReference>
<dbReference type="PANTHER" id="PTHR12663">
    <property type="entry name" value="ANDROGEN INDUCED INHIBITOR OF PROLIFERATION AS3 / PDS5-RELATED"/>
    <property type="match status" value="1"/>
</dbReference>
<dbReference type="GO" id="GO:0005634">
    <property type="term" value="C:nucleus"/>
    <property type="evidence" value="ECO:0007669"/>
    <property type="project" value="UniProtKB-SubCell"/>
</dbReference>
<feature type="compositionally biased region" description="Polar residues" evidence="5">
    <location>
        <begin position="10"/>
        <end position="22"/>
    </location>
</feature>
<evidence type="ECO:0000256" key="2">
    <source>
        <dbReference type="ARBA" id="ARBA00022763"/>
    </source>
</evidence>
<dbReference type="InterPro" id="IPR039776">
    <property type="entry name" value="Pds5"/>
</dbReference>
<comment type="subcellular location">
    <subcellularLocation>
        <location evidence="1">Nucleus</location>
    </subcellularLocation>
</comment>
<dbReference type="GO" id="GO:0006281">
    <property type="term" value="P:DNA repair"/>
    <property type="evidence" value="ECO:0007669"/>
    <property type="project" value="UniProtKB-KW"/>
</dbReference>
<dbReference type="AlphaFoldDB" id="A0AAV1DHD9"/>
<evidence type="ECO:0000313" key="6">
    <source>
        <dbReference type="EMBL" id="CAI9106455.1"/>
    </source>
</evidence>
<evidence type="ECO:0000256" key="5">
    <source>
        <dbReference type="SAM" id="MobiDB-lite"/>
    </source>
</evidence>
<accession>A0AAV1DHD9</accession>